<dbReference type="GO" id="GO:0006310">
    <property type="term" value="P:DNA recombination"/>
    <property type="evidence" value="ECO:0007669"/>
    <property type="project" value="UniProtKB-KW"/>
</dbReference>
<dbReference type="PROSITE" id="PS51900">
    <property type="entry name" value="CB"/>
    <property type="match status" value="1"/>
</dbReference>
<keyword evidence="7" id="KW-1185">Reference proteome</keyword>
<dbReference type="OrthoDB" id="4137935at2"/>
<feature type="domain" description="Tyr recombinase" evidence="4">
    <location>
        <begin position="151"/>
        <end position="348"/>
    </location>
</feature>
<dbReference type="InterPro" id="IPR010998">
    <property type="entry name" value="Integrase_recombinase_N"/>
</dbReference>
<dbReference type="Gene3D" id="1.10.443.10">
    <property type="entry name" value="Intergrase catalytic core"/>
    <property type="match status" value="1"/>
</dbReference>
<dbReference type="Pfam" id="PF00589">
    <property type="entry name" value="Phage_integrase"/>
    <property type="match status" value="1"/>
</dbReference>
<organism evidence="6 7">
    <name type="scientific">Amycolatopsis acidicola</name>
    <dbReference type="NCBI Taxonomy" id="2596893"/>
    <lineage>
        <taxon>Bacteria</taxon>
        <taxon>Bacillati</taxon>
        <taxon>Actinomycetota</taxon>
        <taxon>Actinomycetes</taxon>
        <taxon>Pseudonocardiales</taxon>
        <taxon>Pseudonocardiaceae</taxon>
        <taxon>Amycolatopsis</taxon>
    </lineage>
</organism>
<dbReference type="EMBL" id="VMNW02000002">
    <property type="protein sequence ID" value="KAA9166550.1"/>
    <property type="molecule type" value="Genomic_DNA"/>
</dbReference>
<dbReference type="InterPro" id="IPR013762">
    <property type="entry name" value="Integrase-like_cat_sf"/>
</dbReference>
<dbReference type="SUPFAM" id="SSF56349">
    <property type="entry name" value="DNA breaking-rejoining enzymes"/>
    <property type="match status" value="1"/>
</dbReference>
<sequence>MEESTGVELAPYEPRALPARAPDAAALASLLAELVDELPALPPETPGDRYGVRPITRAWLRHMKSHQTRRSYWRGLSLWLSYCGWHRVDPLGARLADVKDWIADLEPGSPATYNARLAAVSAWYGELIDNRVHDDNPARLVARNKRDPTESLTRALTRDELVALLGYVRARAARLNSEAALRDRAILEIMATTGVRSGAILHARLGHDGDLGIDQGHRILRYVNKGGRRKKADILGEAQTALDNYLRARSDRERLPAGELDGWLFATGTGKPLTQRDLANLLHNAARGAGLDAPEDVVPHSLRHSVGFLGYENGVALEDLSDLLGHESVATTLIYVRRTRRRQTTQLLADLTSGETPQTPAPQETGRHLRIVQEG</sequence>
<comment type="caution">
    <text evidence="6">The sequence shown here is derived from an EMBL/GenBank/DDBJ whole genome shotgun (WGS) entry which is preliminary data.</text>
</comment>
<dbReference type="PANTHER" id="PTHR30349">
    <property type="entry name" value="PHAGE INTEGRASE-RELATED"/>
    <property type="match status" value="1"/>
</dbReference>
<dbReference type="Proteomes" id="UP000319769">
    <property type="component" value="Unassembled WGS sequence"/>
</dbReference>
<evidence type="ECO:0000259" key="5">
    <source>
        <dbReference type="PROSITE" id="PS51900"/>
    </source>
</evidence>
<dbReference type="GO" id="GO:0015074">
    <property type="term" value="P:DNA integration"/>
    <property type="evidence" value="ECO:0007669"/>
    <property type="project" value="InterPro"/>
</dbReference>
<dbReference type="PROSITE" id="PS51898">
    <property type="entry name" value="TYR_RECOMBINASE"/>
    <property type="match status" value="1"/>
</dbReference>
<dbReference type="PANTHER" id="PTHR30349:SF81">
    <property type="entry name" value="TYROSINE RECOMBINASE XERC"/>
    <property type="match status" value="1"/>
</dbReference>
<dbReference type="InterPro" id="IPR011010">
    <property type="entry name" value="DNA_brk_join_enz"/>
</dbReference>
<evidence type="ECO:0000259" key="4">
    <source>
        <dbReference type="PROSITE" id="PS51898"/>
    </source>
</evidence>
<gene>
    <name evidence="6" type="ORF">FPZ12_001805</name>
</gene>
<feature type="domain" description="Core-binding (CB)" evidence="5">
    <location>
        <begin position="50"/>
        <end position="128"/>
    </location>
</feature>
<reference evidence="6" key="1">
    <citation type="submission" date="2019-09" db="EMBL/GenBank/DDBJ databases">
        <authorList>
            <person name="Teo W.F.A."/>
            <person name="Duangmal K."/>
        </authorList>
    </citation>
    <scope>NUCLEOTIDE SEQUENCE [LARGE SCALE GENOMIC DNA]</scope>
    <source>
        <strain evidence="6">K81G1</strain>
    </source>
</reference>
<accession>A0A5N0VMY8</accession>
<keyword evidence="2" id="KW-0233">DNA recombination</keyword>
<evidence type="ECO:0000256" key="1">
    <source>
        <dbReference type="ARBA" id="ARBA00023125"/>
    </source>
</evidence>
<evidence type="ECO:0000256" key="3">
    <source>
        <dbReference type="PROSITE-ProRule" id="PRU01248"/>
    </source>
</evidence>
<evidence type="ECO:0000313" key="7">
    <source>
        <dbReference type="Proteomes" id="UP000319769"/>
    </source>
</evidence>
<keyword evidence="1 3" id="KW-0238">DNA-binding</keyword>
<evidence type="ECO:0000256" key="2">
    <source>
        <dbReference type="ARBA" id="ARBA00023172"/>
    </source>
</evidence>
<dbReference type="AlphaFoldDB" id="A0A5N0VMY8"/>
<name>A0A5N0VMY8_9PSEU</name>
<dbReference type="GO" id="GO:0003677">
    <property type="term" value="F:DNA binding"/>
    <property type="evidence" value="ECO:0007669"/>
    <property type="project" value="UniProtKB-UniRule"/>
</dbReference>
<dbReference type="InterPro" id="IPR050090">
    <property type="entry name" value="Tyrosine_recombinase_XerCD"/>
</dbReference>
<evidence type="ECO:0000313" key="6">
    <source>
        <dbReference type="EMBL" id="KAA9166550.1"/>
    </source>
</evidence>
<dbReference type="InterPro" id="IPR002104">
    <property type="entry name" value="Integrase_catalytic"/>
</dbReference>
<dbReference type="Gene3D" id="1.10.150.130">
    <property type="match status" value="1"/>
</dbReference>
<proteinExistence type="predicted"/>
<dbReference type="InterPro" id="IPR044068">
    <property type="entry name" value="CB"/>
</dbReference>
<protein>
    <submittedName>
        <fullName evidence="6">Tyrosine-type recombinase/integrase</fullName>
    </submittedName>
</protein>